<dbReference type="SUPFAM" id="SSF56601">
    <property type="entry name" value="beta-lactamase/transpeptidase-like"/>
    <property type="match status" value="1"/>
</dbReference>
<dbReference type="InterPro" id="IPR012338">
    <property type="entry name" value="Beta-lactam/transpept-like"/>
</dbReference>
<feature type="signal peptide" evidence="1">
    <location>
        <begin position="1"/>
        <end position="19"/>
    </location>
</feature>
<feature type="chain" id="PRO_5004340476" evidence="1">
    <location>
        <begin position="20"/>
        <end position="381"/>
    </location>
</feature>
<dbReference type="InterPro" id="IPR001466">
    <property type="entry name" value="Beta-lactam-related"/>
</dbReference>
<dbReference type="RefSeq" id="WP_004615074.1">
    <property type="nucleotide sequence ID" value="NZ_APMP01000001.1"/>
</dbReference>
<keyword evidence="4" id="KW-1185">Reference proteome</keyword>
<sequence precursor="true">MRGMVMAALLTALPATALADDYKPVVCERAVAYAGPPLRAPVAPPLLTEVPRSALDPETVARLDAAFDKAKSATKAPAMTAAVLVPGRGAWARTESGDQPPMLFWASAGKTLTAVVVLQLVEAGKLRLDDPIGRYVAGVPNGDVVTLRDLLAHTGGLFSANEDLKAHAEHRAHTLDEDLRIIARHGAMACPGERWRYSNTGYDLLGRVIETVDGQPWRLAIEARILKPLGLTHSRVLAEGDKAEDVARLVSTREAPIEPAWAGAAGPMVGSADDMARVWAALLGGKLLTRDTVRAMFERLYPMFDAGSWYGLGVMAVEVPRPDGAKSLWLGHLGGTPGAQAIVAYSVEDGAIVAAALTGDGSAAATANLLLQQVRPPAGKP</sequence>
<dbReference type="EMBL" id="APMP01000001">
    <property type="protein sequence ID" value="ENZ83548.1"/>
    <property type="molecule type" value="Genomic_DNA"/>
</dbReference>
<dbReference type="PANTHER" id="PTHR46825:SF7">
    <property type="entry name" value="D-ALANYL-D-ALANINE CARBOXYPEPTIDASE"/>
    <property type="match status" value="1"/>
</dbReference>
<gene>
    <name evidence="3" type="ORF">OR37_00049</name>
</gene>
<dbReference type="InterPro" id="IPR050491">
    <property type="entry name" value="AmpC-like"/>
</dbReference>
<organism evidence="3 4">
    <name type="scientific">Caulobacter vibrioides OR37</name>
    <dbReference type="NCBI Taxonomy" id="1292034"/>
    <lineage>
        <taxon>Bacteria</taxon>
        <taxon>Pseudomonadati</taxon>
        <taxon>Pseudomonadota</taxon>
        <taxon>Alphaproteobacteria</taxon>
        <taxon>Caulobacterales</taxon>
        <taxon>Caulobacteraceae</taxon>
        <taxon>Caulobacter</taxon>
    </lineage>
</organism>
<dbReference type="AlphaFoldDB" id="R0EDM4"/>
<evidence type="ECO:0000256" key="1">
    <source>
        <dbReference type="SAM" id="SignalP"/>
    </source>
</evidence>
<accession>R0EDM4</accession>
<dbReference type="OrthoDB" id="5377981at2"/>
<evidence type="ECO:0000313" key="3">
    <source>
        <dbReference type="EMBL" id="ENZ83548.1"/>
    </source>
</evidence>
<dbReference type="Gene3D" id="3.40.710.10">
    <property type="entry name" value="DD-peptidase/beta-lactamase superfamily"/>
    <property type="match status" value="1"/>
</dbReference>
<protein>
    <submittedName>
        <fullName evidence="3">Penicillin-binding protein, beta-lactamase class C</fullName>
    </submittedName>
</protein>
<dbReference type="PANTHER" id="PTHR46825">
    <property type="entry name" value="D-ALANYL-D-ALANINE-CARBOXYPEPTIDASE/ENDOPEPTIDASE AMPH"/>
    <property type="match status" value="1"/>
</dbReference>
<dbReference type="Proteomes" id="UP000013063">
    <property type="component" value="Unassembled WGS sequence"/>
</dbReference>
<feature type="domain" description="Beta-lactamase-related" evidence="2">
    <location>
        <begin position="73"/>
        <end position="365"/>
    </location>
</feature>
<evidence type="ECO:0000259" key="2">
    <source>
        <dbReference type="Pfam" id="PF00144"/>
    </source>
</evidence>
<comment type="caution">
    <text evidence="3">The sequence shown here is derived from an EMBL/GenBank/DDBJ whole genome shotgun (WGS) entry which is preliminary data.</text>
</comment>
<dbReference type="PATRIC" id="fig|1292034.3.peg.50"/>
<dbReference type="eggNOG" id="COG1680">
    <property type="taxonomic scope" value="Bacteria"/>
</dbReference>
<keyword evidence="1" id="KW-0732">Signal</keyword>
<dbReference type="STRING" id="1292034.OR37_00049"/>
<evidence type="ECO:0000313" key="4">
    <source>
        <dbReference type="Proteomes" id="UP000013063"/>
    </source>
</evidence>
<dbReference type="Pfam" id="PF00144">
    <property type="entry name" value="Beta-lactamase"/>
    <property type="match status" value="1"/>
</dbReference>
<reference evidence="3 4" key="1">
    <citation type="journal article" date="2013" name="Genome Announc.">
        <title>Draft Genome Sequence for Caulobacter sp. Strain OR37, a Bacterium Tolerant to Heavy Metals.</title>
        <authorList>
            <person name="Utturkar S.M."/>
            <person name="Bollmann A."/>
            <person name="Brzoska R.M."/>
            <person name="Klingeman D.M."/>
            <person name="Epstein S.E."/>
            <person name="Palumbo A.V."/>
            <person name="Brown S.D."/>
        </authorList>
    </citation>
    <scope>NUCLEOTIDE SEQUENCE [LARGE SCALE GENOMIC DNA]</scope>
    <source>
        <strain evidence="3 4">OR37</strain>
    </source>
</reference>
<proteinExistence type="predicted"/>
<name>R0EDM4_CAUVI</name>